<organism evidence="4 5">
    <name type="scientific">Vitrella brassicaformis (strain CCMP3155)</name>
    <dbReference type="NCBI Taxonomy" id="1169540"/>
    <lineage>
        <taxon>Eukaryota</taxon>
        <taxon>Sar</taxon>
        <taxon>Alveolata</taxon>
        <taxon>Colpodellida</taxon>
        <taxon>Vitrellaceae</taxon>
        <taxon>Vitrella</taxon>
    </lineage>
</organism>
<feature type="compositionally biased region" description="Basic and acidic residues" evidence="2">
    <location>
        <begin position="713"/>
        <end position="742"/>
    </location>
</feature>
<evidence type="ECO:0008006" key="6">
    <source>
        <dbReference type="Google" id="ProtNLM"/>
    </source>
</evidence>
<feature type="compositionally biased region" description="Basic and acidic residues" evidence="2">
    <location>
        <begin position="305"/>
        <end position="321"/>
    </location>
</feature>
<gene>
    <name evidence="4" type="ORF">Vbra_16974</name>
</gene>
<dbReference type="AlphaFoldDB" id="A0A0G4G4A5"/>
<keyword evidence="3" id="KW-0472">Membrane</keyword>
<evidence type="ECO:0000256" key="3">
    <source>
        <dbReference type="SAM" id="Phobius"/>
    </source>
</evidence>
<feature type="compositionally biased region" description="Low complexity" evidence="2">
    <location>
        <begin position="246"/>
        <end position="256"/>
    </location>
</feature>
<feature type="coiled-coil region" evidence="1">
    <location>
        <begin position="141"/>
        <end position="175"/>
    </location>
</feature>
<reference evidence="4 5" key="1">
    <citation type="submission" date="2014-11" db="EMBL/GenBank/DDBJ databases">
        <authorList>
            <person name="Zhu J."/>
            <person name="Qi W."/>
            <person name="Song R."/>
        </authorList>
    </citation>
    <scope>NUCLEOTIDE SEQUENCE [LARGE SCALE GENOMIC DNA]</scope>
</reference>
<keyword evidence="5" id="KW-1185">Reference proteome</keyword>
<keyword evidence="3" id="KW-1133">Transmembrane helix</keyword>
<evidence type="ECO:0000256" key="2">
    <source>
        <dbReference type="SAM" id="MobiDB-lite"/>
    </source>
</evidence>
<dbReference type="Proteomes" id="UP000041254">
    <property type="component" value="Unassembled WGS sequence"/>
</dbReference>
<sequence length="742" mass="84326">MYLPYKDFRSPRRRHSTLEGLLGRLRWPVREIVLTLFFWLVGYGIIISLETIFFHSDGDPRRSLSSGAPPEQSPMEMLQNQLASAEKDLLSLKKECRKREVEVWSYRDEASTLRRDKETADMRVSALREILDNRRNAQPTQKETEEQLRASEERMKETMLQLADANQQLTTMERALGLNHVRDILRALLHHEAAKLTPNVTAFVQDAISDLEFTVGHFPVCSRQEMNMWVPDESEPPHTPSHPTEQQPHPRQQHQQQPRRKAPLGKPSQQEDQQHEQGQQKQREMPLTLTRQQHHPQQQQQQQQEEGKQGEVKIEESPGDNKEIEVVAIARSLQEAGAFEADVHSMFTGPRVLDGKVEGFPAEDGTPAAGPDGNDNGHWKRYLLCSPQKRDQIRSSRVELQGQVIMGIQSPQFTNALKIMASCLPFEDCIFLDAGVDSSWYGVMLAYAGYSVIGFDAFFGSYFLDQRALDIGQAEGELFGPNGRMGSMVIYPFAPDNDTRICQLEKPENAPKMVLEGPIKCDDDKPEEDSLQRLFQRVQTVRLDDFIDRPIQLMRVETTAPVMRVLHGASRLLRRHVKYLQLTINTMPPLPGLPHRHEWPAKEILDYVRHDLGFDCMWIDERGVSAFLHFDDVPEKDFIGEFLCERKKKTPTSGVGAGAQKKEAERPKAKGDAGGDDVSRMAAMIRREKGMGRGNGGGKGSHVDADQGQGQTRQERERTKPDDGKLTEEAQEEPRQEKDELG</sequence>
<feature type="transmembrane region" description="Helical" evidence="3">
    <location>
        <begin position="32"/>
        <end position="54"/>
    </location>
</feature>
<feature type="region of interest" description="Disordered" evidence="2">
    <location>
        <begin position="230"/>
        <end position="321"/>
    </location>
</feature>
<feature type="region of interest" description="Disordered" evidence="2">
    <location>
        <begin position="649"/>
        <end position="742"/>
    </location>
</feature>
<dbReference type="InParanoid" id="A0A0G4G4A5"/>
<proteinExistence type="predicted"/>
<keyword evidence="3" id="KW-0812">Transmembrane</keyword>
<accession>A0A0G4G4A5</accession>
<evidence type="ECO:0000313" key="5">
    <source>
        <dbReference type="Proteomes" id="UP000041254"/>
    </source>
</evidence>
<evidence type="ECO:0000256" key="1">
    <source>
        <dbReference type="SAM" id="Coils"/>
    </source>
</evidence>
<feature type="compositionally biased region" description="Low complexity" evidence="2">
    <location>
        <begin position="295"/>
        <end position="304"/>
    </location>
</feature>
<keyword evidence="1" id="KW-0175">Coiled coil</keyword>
<name>A0A0G4G4A5_VITBC</name>
<feature type="compositionally biased region" description="Basic and acidic residues" evidence="2">
    <location>
        <begin position="660"/>
        <end position="691"/>
    </location>
</feature>
<protein>
    <recommendedName>
        <fullName evidence="6">Methyltransferase FkbM domain-containing protein</fullName>
    </recommendedName>
</protein>
<feature type="coiled-coil region" evidence="1">
    <location>
        <begin position="75"/>
        <end position="102"/>
    </location>
</feature>
<dbReference type="EMBL" id="CDMY01000562">
    <property type="protein sequence ID" value="CEM23155.1"/>
    <property type="molecule type" value="Genomic_DNA"/>
</dbReference>
<evidence type="ECO:0000313" key="4">
    <source>
        <dbReference type="EMBL" id="CEM23155.1"/>
    </source>
</evidence>
<dbReference type="VEuPathDB" id="CryptoDB:Vbra_16974"/>